<dbReference type="EMBL" id="VIFX01000004">
    <property type="protein sequence ID" value="TQR87848.1"/>
    <property type="molecule type" value="Genomic_DNA"/>
</dbReference>
<dbReference type="GO" id="GO:0005886">
    <property type="term" value="C:plasma membrane"/>
    <property type="evidence" value="ECO:0007669"/>
    <property type="project" value="TreeGrafter"/>
</dbReference>
<feature type="transmembrane region" description="Helical" evidence="1">
    <location>
        <begin position="59"/>
        <end position="86"/>
    </location>
</feature>
<keyword evidence="1" id="KW-0812">Transmembrane</keyword>
<feature type="transmembrane region" description="Helical" evidence="1">
    <location>
        <begin position="21"/>
        <end position="39"/>
    </location>
</feature>
<feature type="transmembrane region" description="Helical" evidence="1">
    <location>
        <begin position="93"/>
        <end position="115"/>
    </location>
</feature>
<evidence type="ECO:0000313" key="3">
    <source>
        <dbReference type="Proteomes" id="UP000315759"/>
    </source>
</evidence>
<evidence type="ECO:0000313" key="2">
    <source>
        <dbReference type="EMBL" id="TQR87848.1"/>
    </source>
</evidence>
<proteinExistence type="predicted"/>
<reference evidence="2 3" key="1">
    <citation type="submission" date="2018-10" db="EMBL/GenBank/DDBJ databases">
        <title>Draft genome of Mycobacterium hodleri strain B.</title>
        <authorList>
            <person name="Amande T.J."/>
            <person name="Mcgenity T.J."/>
        </authorList>
    </citation>
    <scope>NUCLEOTIDE SEQUENCE [LARGE SCALE GENOMIC DNA]</scope>
    <source>
        <strain evidence="2 3">B</strain>
    </source>
</reference>
<dbReference type="Proteomes" id="UP000315759">
    <property type="component" value="Unassembled WGS sequence"/>
</dbReference>
<gene>
    <name evidence="2" type="ORF">D8S82_04370</name>
</gene>
<organism evidence="2 3">
    <name type="scientific">Mycolicibacterium hodleri</name>
    <dbReference type="NCBI Taxonomy" id="49897"/>
    <lineage>
        <taxon>Bacteria</taxon>
        <taxon>Bacillati</taxon>
        <taxon>Actinomycetota</taxon>
        <taxon>Actinomycetes</taxon>
        <taxon>Mycobacteriales</taxon>
        <taxon>Mycobacteriaceae</taxon>
        <taxon>Mycolicibacterium</taxon>
    </lineage>
</organism>
<dbReference type="PIRSF" id="PIRSF028065">
    <property type="entry name" value="UCP028065"/>
    <property type="match status" value="1"/>
</dbReference>
<dbReference type="RefSeq" id="WP_142550891.1">
    <property type="nucleotide sequence ID" value="NZ_VIFX01000004.1"/>
</dbReference>
<dbReference type="PANTHER" id="PTHR40106:SF1">
    <property type="entry name" value="INNER MEMBRANE PROTEIN RCLC"/>
    <property type="match status" value="1"/>
</dbReference>
<sequence length="157" mass="16657">MTTVNEHRAPAVARIDQVGGLLARYGLVVVIGWIGLMKFTTYEAKGIEPLVATSPLMSWVYDVFSVTAFSALLGVVEVAAAVLLALGPWWPRISAVGSVIAVGLFVATLSFLFTAPGVFEATEGGFPMLGSTGQFLIKDAALLGISVWTLSDALRRR</sequence>
<keyword evidence="1" id="KW-0472">Membrane</keyword>
<dbReference type="InterPro" id="IPR007339">
    <property type="entry name" value="RclC-like"/>
</dbReference>
<keyword evidence="1" id="KW-1133">Transmembrane helix</keyword>
<keyword evidence="3" id="KW-1185">Reference proteome</keyword>
<dbReference type="Pfam" id="PF04224">
    <property type="entry name" value="DUF417"/>
    <property type="match status" value="1"/>
</dbReference>
<protein>
    <submittedName>
        <fullName evidence="2">DUF417 family protein</fullName>
    </submittedName>
</protein>
<name>A0A544W6H2_9MYCO</name>
<comment type="caution">
    <text evidence="2">The sequence shown here is derived from an EMBL/GenBank/DDBJ whole genome shotgun (WGS) entry which is preliminary data.</text>
</comment>
<evidence type="ECO:0000256" key="1">
    <source>
        <dbReference type="SAM" id="Phobius"/>
    </source>
</evidence>
<accession>A0A544W6H2</accession>
<dbReference type="AlphaFoldDB" id="A0A544W6H2"/>
<feature type="transmembrane region" description="Helical" evidence="1">
    <location>
        <begin position="135"/>
        <end position="154"/>
    </location>
</feature>
<dbReference type="PANTHER" id="PTHR40106">
    <property type="entry name" value="INNER MEMBRANE PROTEIN RCLC"/>
    <property type="match status" value="1"/>
</dbReference>
<dbReference type="InterPro" id="IPR016865">
    <property type="entry name" value="RclC"/>
</dbReference>
<dbReference type="GO" id="GO:1901530">
    <property type="term" value="P:response to hypochlorite"/>
    <property type="evidence" value="ECO:0007669"/>
    <property type="project" value="TreeGrafter"/>
</dbReference>